<evidence type="ECO:0000313" key="2">
    <source>
        <dbReference type="EMBL" id="GAV08655.1"/>
    </source>
</evidence>
<proteinExistence type="predicted"/>
<accession>A0A1D1W5A6</accession>
<comment type="caution">
    <text evidence="2">The sequence shown here is derived from an EMBL/GenBank/DDBJ whole genome shotgun (WGS) entry which is preliminary data.</text>
</comment>
<organism evidence="2 3">
    <name type="scientific">Ramazzottius varieornatus</name>
    <name type="common">Water bear</name>
    <name type="synonym">Tardigrade</name>
    <dbReference type="NCBI Taxonomy" id="947166"/>
    <lineage>
        <taxon>Eukaryota</taxon>
        <taxon>Metazoa</taxon>
        <taxon>Ecdysozoa</taxon>
        <taxon>Tardigrada</taxon>
        <taxon>Eutardigrada</taxon>
        <taxon>Parachela</taxon>
        <taxon>Hypsibioidea</taxon>
        <taxon>Ramazzottiidae</taxon>
        <taxon>Ramazzottius</taxon>
    </lineage>
</organism>
<gene>
    <name evidence="2" type="primary">RvY_18317-1</name>
    <name evidence="2" type="synonym">RvY_18317.1</name>
    <name evidence="2" type="ORF">RvY_18317</name>
</gene>
<dbReference type="EMBL" id="BDGG01000018">
    <property type="protein sequence ID" value="GAV08655.1"/>
    <property type="molecule type" value="Genomic_DNA"/>
</dbReference>
<keyword evidence="3" id="KW-1185">Reference proteome</keyword>
<evidence type="ECO:0000313" key="3">
    <source>
        <dbReference type="Proteomes" id="UP000186922"/>
    </source>
</evidence>
<evidence type="ECO:0000256" key="1">
    <source>
        <dbReference type="SAM" id="MobiDB-lite"/>
    </source>
</evidence>
<name>A0A1D1W5A6_RAMVA</name>
<protein>
    <submittedName>
        <fullName evidence="2">Uncharacterized protein</fullName>
    </submittedName>
</protein>
<sequence length="100" mass="11145">MERAQKSCVGVLVVPDTESPYRGPNPCERAEPCRLGNDISHLVLFSPGRAKNGSKDDNGDDDDDGNGDEKADWTKLLRVNRQIKKLTFVQEDHPLNVSHM</sequence>
<dbReference type="AlphaFoldDB" id="A0A1D1W5A6"/>
<dbReference type="Proteomes" id="UP000186922">
    <property type="component" value="Unassembled WGS sequence"/>
</dbReference>
<feature type="region of interest" description="Disordered" evidence="1">
    <location>
        <begin position="46"/>
        <end position="71"/>
    </location>
</feature>
<reference evidence="2 3" key="1">
    <citation type="journal article" date="2016" name="Nat. Commun.">
        <title>Extremotolerant tardigrade genome and improved radiotolerance of human cultured cells by tardigrade-unique protein.</title>
        <authorList>
            <person name="Hashimoto T."/>
            <person name="Horikawa D.D."/>
            <person name="Saito Y."/>
            <person name="Kuwahara H."/>
            <person name="Kozuka-Hata H."/>
            <person name="Shin-I T."/>
            <person name="Minakuchi Y."/>
            <person name="Ohishi K."/>
            <person name="Motoyama A."/>
            <person name="Aizu T."/>
            <person name="Enomoto A."/>
            <person name="Kondo K."/>
            <person name="Tanaka S."/>
            <person name="Hara Y."/>
            <person name="Koshikawa S."/>
            <person name="Sagara H."/>
            <person name="Miura T."/>
            <person name="Yokobori S."/>
            <person name="Miyagawa K."/>
            <person name="Suzuki Y."/>
            <person name="Kubo T."/>
            <person name="Oyama M."/>
            <person name="Kohara Y."/>
            <person name="Fujiyama A."/>
            <person name="Arakawa K."/>
            <person name="Katayama T."/>
            <person name="Toyoda A."/>
            <person name="Kunieda T."/>
        </authorList>
    </citation>
    <scope>NUCLEOTIDE SEQUENCE [LARGE SCALE GENOMIC DNA]</scope>
    <source>
        <strain evidence="2 3">YOKOZUNA-1</strain>
    </source>
</reference>